<dbReference type="Proteomes" id="UP000663865">
    <property type="component" value="Unassembled WGS sequence"/>
</dbReference>
<dbReference type="Pfam" id="PF01344">
    <property type="entry name" value="Kelch_1"/>
    <property type="match status" value="2"/>
</dbReference>
<reference evidence="5" key="1">
    <citation type="submission" date="2021-02" db="EMBL/GenBank/DDBJ databases">
        <authorList>
            <person name="Nowell W R."/>
        </authorList>
    </citation>
    <scope>NUCLEOTIDE SEQUENCE</scope>
</reference>
<dbReference type="SMART" id="SM00875">
    <property type="entry name" value="BACK"/>
    <property type="match status" value="1"/>
</dbReference>
<evidence type="ECO:0000256" key="2">
    <source>
        <dbReference type="ARBA" id="ARBA00022737"/>
    </source>
</evidence>
<evidence type="ECO:0000256" key="1">
    <source>
        <dbReference type="ARBA" id="ARBA00022441"/>
    </source>
</evidence>
<dbReference type="Gene3D" id="2.120.10.80">
    <property type="entry name" value="Kelch-type beta propeller"/>
    <property type="match status" value="2"/>
</dbReference>
<dbReference type="Pfam" id="PF00651">
    <property type="entry name" value="BTB"/>
    <property type="match status" value="1"/>
</dbReference>
<dbReference type="InterPro" id="IPR000210">
    <property type="entry name" value="BTB/POZ_dom"/>
</dbReference>
<dbReference type="Gene3D" id="3.30.710.10">
    <property type="entry name" value="Potassium Channel Kv1.1, Chain A"/>
    <property type="match status" value="1"/>
</dbReference>
<dbReference type="InterPro" id="IPR011333">
    <property type="entry name" value="SKP1/BTB/POZ_sf"/>
</dbReference>
<dbReference type="PROSITE" id="PS50097">
    <property type="entry name" value="BTB"/>
    <property type="match status" value="1"/>
</dbReference>
<dbReference type="SMART" id="SM00225">
    <property type="entry name" value="BTB"/>
    <property type="match status" value="1"/>
</dbReference>
<protein>
    <recommendedName>
        <fullName evidence="4">BTB domain-containing protein</fullName>
    </recommendedName>
</protein>
<gene>
    <name evidence="5" type="ORF">KIK155_LOCUS6702</name>
    <name evidence="6" type="ORF">TOA249_LOCUS258</name>
</gene>
<feature type="region of interest" description="Disordered" evidence="3">
    <location>
        <begin position="1"/>
        <end position="22"/>
    </location>
</feature>
<dbReference type="SMART" id="SM00612">
    <property type="entry name" value="Kelch"/>
    <property type="match status" value="6"/>
</dbReference>
<sequence>MSSSSSMTPFNRGHHTTKRFNNAGRLKMATHYPVMTTPITPCSDINNNNNNNNNANNTGAVFAHYEHGHSDSLLEILNDLRLSRQLCDVTIVVDQREYPCHKNVLAAASPYFRAMFTTSEMSESSQPAVTLNGIDPDAMSELIEYAYTSEITICENNVQSLLSAANLLMMQPVRDACSSFFERFLDETNAIGINCFAELHGTQELTKKAKRFVLKKFSQVAQQDEWLHVPAQKIVEFIKEDDLRVASEDEVFEACLRWLNHAPEQRKTDFHSILQYIRLAFISPYVLMDKVATCKIVQEDAICRELLHEALQFHLLVDRRSEMSTTNSRFKPRTCSELTETLVFLGGEDERVVVRGVEIYNPERDEWKKLCCLPYAVSKHAIVSSGASTLYLCGGDFPNGRPSSEVWKYEQKLDTWIQLSDMLTPRSELGLALIDGYIYACGGTNGEVRLNTIERYSIADNKWTLVASMQIGMTSPACCSVNGYLYITGGAVLEEGDAIDLVMRFDPRKVEWSADVAPMRIARSGSTAVVLRRKIYVCGGLQSNTENTNLAEVYDPTTNQWQFIAPMREHRYRPGAAVVNEKIYVCGGQDEQPGKYHESVECYSVENDQWTIITELICGRSFLACAMLLLKWSDILWDHVCEGETNSLPDIN</sequence>
<dbReference type="InterPro" id="IPR006652">
    <property type="entry name" value="Kelch_1"/>
</dbReference>
<dbReference type="FunFam" id="1.25.40.420:FF:000001">
    <property type="entry name" value="Kelch-like family member 12"/>
    <property type="match status" value="1"/>
</dbReference>
<evidence type="ECO:0000313" key="7">
    <source>
        <dbReference type="Proteomes" id="UP000663865"/>
    </source>
</evidence>
<keyword evidence="2" id="KW-0677">Repeat</keyword>
<evidence type="ECO:0000313" key="6">
    <source>
        <dbReference type="EMBL" id="CAF4462788.1"/>
    </source>
</evidence>
<dbReference type="Pfam" id="PF24681">
    <property type="entry name" value="Kelch_KLHDC2_KLHL20_DRC7"/>
    <property type="match status" value="1"/>
</dbReference>
<evidence type="ECO:0000256" key="3">
    <source>
        <dbReference type="SAM" id="MobiDB-lite"/>
    </source>
</evidence>
<dbReference type="PIRSF" id="PIRSF037037">
    <property type="entry name" value="Kelch-like_protein_gigaxonin"/>
    <property type="match status" value="1"/>
</dbReference>
<dbReference type="Proteomes" id="UP000663838">
    <property type="component" value="Unassembled WGS sequence"/>
</dbReference>
<evidence type="ECO:0000259" key="4">
    <source>
        <dbReference type="PROSITE" id="PS50097"/>
    </source>
</evidence>
<dbReference type="SUPFAM" id="SSF54695">
    <property type="entry name" value="POZ domain"/>
    <property type="match status" value="1"/>
</dbReference>
<dbReference type="FunFam" id="3.30.710.10:FF:000001">
    <property type="entry name" value="Kelch-like family member 20"/>
    <property type="match status" value="1"/>
</dbReference>
<dbReference type="InterPro" id="IPR015915">
    <property type="entry name" value="Kelch-typ_b-propeller"/>
</dbReference>
<proteinExistence type="predicted"/>
<dbReference type="EMBL" id="CAJNYV010000807">
    <property type="protein sequence ID" value="CAF3385497.1"/>
    <property type="molecule type" value="Genomic_DNA"/>
</dbReference>
<organism evidence="5 7">
    <name type="scientific">Rotaria socialis</name>
    <dbReference type="NCBI Taxonomy" id="392032"/>
    <lineage>
        <taxon>Eukaryota</taxon>
        <taxon>Metazoa</taxon>
        <taxon>Spiralia</taxon>
        <taxon>Gnathifera</taxon>
        <taxon>Rotifera</taxon>
        <taxon>Eurotatoria</taxon>
        <taxon>Bdelloidea</taxon>
        <taxon>Philodinida</taxon>
        <taxon>Philodinidae</taxon>
        <taxon>Rotaria</taxon>
    </lineage>
</organism>
<accession>A0A817YRX0</accession>
<dbReference type="Gene3D" id="1.25.40.420">
    <property type="match status" value="1"/>
</dbReference>
<dbReference type="SUPFAM" id="SSF50965">
    <property type="entry name" value="Galactose oxidase, central domain"/>
    <property type="match status" value="1"/>
</dbReference>
<dbReference type="EMBL" id="CAJOBS010000006">
    <property type="protein sequence ID" value="CAF4462788.1"/>
    <property type="molecule type" value="Genomic_DNA"/>
</dbReference>
<dbReference type="PANTHER" id="PTHR45632:SF5">
    <property type="entry name" value="KELCH-LIKE PROTEIN 22"/>
    <property type="match status" value="1"/>
</dbReference>
<evidence type="ECO:0000313" key="5">
    <source>
        <dbReference type="EMBL" id="CAF3385497.1"/>
    </source>
</evidence>
<keyword evidence="1" id="KW-0880">Kelch repeat</keyword>
<feature type="domain" description="BTB" evidence="4">
    <location>
        <begin position="87"/>
        <end position="155"/>
    </location>
</feature>
<dbReference type="InterPro" id="IPR011705">
    <property type="entry name" value="BACK"/>
</dbReference>
<dbReference type="Pfam" id="PF07707">
    <property type="entry name" value="BACK"/>
    <property type="match status" value="1"/>
</dbReference>
<dbReference type="InterPro" id="IPR017096">
    <property type="entry name" value="BTB-kelch_protein"/>
</dbReference>
<dbReference type="AlphaFoldDB" id="A0A817YRX0"/>
<comment type="caution">
    <text evidence="5">The sequence shown here is derived from an EMBL/GenBank/DDBJ whole genome shotgun (WGS) entry which is preliminary data.</text>
</comment>
<name>A0A817YRX0_9BILA</name>
<dbReference type="PANTHER" id="PTHR45632">
    <property type="entry name" value="LD33804P"/>
    <property type="match status" value="1"/>
</dbReference>
<dbReference type="InterPro" id="IPR011043">
    <property type="entry name" value="Gal_Oxase/kelch_b-propeller"/>
</dbReference>